<evidence type="ECO:0000256" key="3">
    <source>
        <dbReference type="ARBA" id="ARBA00022553"/>
    </source>
</evidence>
<dbReference type="SUPFAM" id="SSF55874">
    <property type="entry name" value="ATPase domain of HSP90 chaperone/DNA topoisomerase II/histidine kinase"/>
    <property type="match status" value="1"/>
</dbReference>
<dbReference type="EMBL" id="BKCF01000003">
    <property type="protein sequence ID" value="GEQ86479.1"/>
    <property type="molecule type" value="Genomic_DNA"/>
</dbReference>
<evidence type="ECO:0000313" key="6">
    <source>
        <dbReference type="Proteomes" id="UP000326994"/>
    </source>
</evidence>
<dbReference type="InterPro" id="IPR036890">
    <property type="entry name" value="HATPase_C_sf"/>
</dbReference>
<dbReference type="SMART" id="SM00065">
    <property type="entry name" value="GAF"/>
    <property type="match status" value="1"/>
</dbReference>
<keyword evidence="6" id="KW-1185">Reference proteome</keyword>
<dbReference type="SMART" id="SM00388">
    <property type="entry name" value="HisKA"/>
    <property type="match status" value="1"/>
</dbReference>
<dbReference type="Pfam" id="PF02518">
    <property type="entry name" value="HATPase_c"/>
    <property type="match status" value="1"/>
</dbReference>
<dbReference type="AlphaFoldDB" id="A0A5J4G1G3"/>
<keyword evidence="5" id="KW-0418">Kinase</keyword>
<dbReference type="InterPro" id="IPR036097">
    <property type="entry name" value="HisK_dim/P_sf"/>
</dbReference>
<dbReference type="Pfam" id="PF00512">
    <property type="entry name" value="HisKA"/>
    <property type="match status" value="1"/>
</dbReference>
<dbReference type="SMART" id="SM00387">
    <property type="entry name" value="HATPase_c"/>
    <property type="match status" value="1"/>
</dbReference>
<name>A0A5J4G1G3_9FLAO</name>
<feature type="domain" description="Histidine kinase" evidence="4">
    <location>
        <begin position="187"/>
        <end position="399"/>
    </location>
</feature>
<dbReference type="Gene3D" id="3.30.450.40">
    <property type="match status" value="1"/>
</dbReference>
<keyword evidence="5" id="KW-0808">Transferase</keyword>
<dbReference type="PANTHER" id="PTHR43102">
    <property type="entry name" value="SLR1143 PROTEIN"/>
    <property type="match status" value="1"/>
</dbReference>
<dbReference type="OrthoDB" id="9811889at2"/>
<dbReference type="Gene3D" id="1.10.287.130">
    <property type="match status" value="1"/>
</dbReference>
<dbReference type="InterPro" id="IPR003661">
    <property type="entry name" value="HisK_dim/P_dom"/>
</dbReference>
<proteinExistence type="predicted"/>
<dbReference type="Proteomes" id="UP000326994">
    <property type="component" value="Unassembled WGS sequence"/>
</dbReference>
<dbReference type="PANTHER" id="PTHR43102:SF2">
    <property type="entry name" value="GAF DOMAIN-CONTAINING PROTEIN"/>
    <property type="match status" value="1"/>
</dbReference>
<dbReference type="PROSITE" id="PS50109">
    <property type="entry name" value="HIS_KIN"/>
    <property type="match status" value="1"/>
</dbReference>
<dbReference type="SUPFAM" id="SSF55781">
    <property type="entry name" value="GAF domain-like"/>
    <property type="match status" value="1"/>
</dbReference>
<reference evidence="5 6" key="1">
    <citation type="submission" date="2019-08" db="EMBL/GenBank/DDBJ databases">
        <title>Ulvibacter marinistellae sp. nov., isolated from a starfish, Patiria pectinifera.</title>
        <authorList>
            <person name="Kawano K."/>
            <person name="Ushijima N."/>
            <person name="Kihara M."/>
            <person name="Itoh H."/>
        </authorList>
    </citation>
    <scope>NUCLEOTIDE SEQUENCE [LARGE SCALE GENOMIC DNA]</scope>
    <source>
        <strain evidence="5 6">KK4</strain>
    </source>
</reference>
<dbReference type="EC" id="2.7.13.3" evidence="2"/>
<comment type="catalytic activity">
    <reaction evidence="1">
        <text>ATP + protein L-histidine = ADP + protein N-phospho-L-histidine.</text>
        <dbReference type="EC" id="2.7.13.3"/>
    </reaction>
</comment>
<evidence type="ECO:0000313" key="5">
    <source>
        <dbReference type="EMBL" id="GEQ86479.1"/>
    </source>
</evidence>
<dbReference type="Pfam" id="PF01590">
    <property type="entry name" value="GAF"/>
    <property type="match status" value="1"/>
</dbReference>
<dbReference type="RefSeq" id="WP_151894400.1">
    <property type="nucleotide sequence ID" value="NZ_BKCF01000003.1"/>
</dbReference>
<dbReference type="InterPro" id="IPR003594">
    <property type="entry name" value="HATPase_dom"/>
</dbReference>
<keyword evidence="3" id="KW-0597">Phosphoprotein</keyword>
<dbReference type="InterPro" id="IPR029016">
    <property type="entry name" value="GAF-like_dom_sf"/>
</dbReference>
<protein>
    <recommendedName>
        <fullName evidence="2">histidine kinase</fullName>
        <ecNumber evidence="2">2.7.13.3</ecNumber>
    </recommendedName>
</protein>
<gene>
    <name evidence="5" type="ORF">ULMS_19870</name>
</gene>
<dbReference type="CDD" id="cd00082">
    <property type="entry name" value="HisKA"/>
    <property type="match status" value="1"/>
</dbReference>
<accession>A0A5J4G1G3</accession>
<dbReference type="InterPro" id="IPR004358">
    <property type="entry name" value="Sig_transdc_His_kin-like_C"/>
</dbReference>
<evidence type="ECO:0000256" key="2">
    <source>
        <dbReference type="ARBA" id="ARBA00012438"/>
    </source>
</evidence>
<organism evidence="5 6">
    <name type="scientific">Patiriisocius marinistellae</name>
    <dbReference type="NCBI Taxonomy" id="2494560"/>
    <lineage>
        <taxon>Bacteria</taxon>
        <taxon>Pseudomonadati</taxon>
        <taxon>Bacteroidota</taxon>
        <taxon>Flavobacteriia</taxon>
        <taxon>Flavobacteriales</taxon>
        <taxon>Flavobacteriaceae</taxon>
        <taxon>Patiriisocius</taxon>
    </lineage>
</organism>
<sequence>MITPKYPQNEAQRLAAVKSYGLLDTLEEEDYDNITRLAANFCNTPISLVTLLDTDRNFLKSHHGISLDEAPRNESFCGHAILEKNAIFIVEDAKKDIRFEDNPTVTELGMQFYAGVPIIDAAGYALGTLCIYDTKPRKLTEEQKTTLILLAKQVVKLFELNKSNLQLTATKSLLEERNNNLKQFAGLVSHDLKSPLANITSLSRLLKDEYMVKFDQQGVDYLDYIEESSDHLRDYIDGMLLFYKSDELVKENHYEIPVATIFDDIDEMLFVDHSVFKYTQTPATITVNKAALTQILLNLVGNALKYNHEEIPLVEVKFSQNKNYYIFSVIDNGNGIEKDKQELIFEIFKTVDEKDRNGKKGSGIGLATVKNLVTKLGGTISVSSEIGKGSTFTFTIKKV</sequence>
<comment type="caution">
    <text evidence="5">The sequence shown here is derived from an EMBL/GenBank/DDBJ whole genome shotgun (WGS) entry which is preliminary data.</text>
</comment>
<dbReference type="Gene3D" id="3.30.565.10">
    <property type="entry name" value="Histidine kinase-like ATPase, C-terminal domain"/>
    <property type="match status" value="1"/>
</dbReference>
<dbReference type="PRINTS" id="PR00344">
    <property type="entry name" value="BCTRLSENSOR"/>
</dbReference>
<evidence type="ECO:0000259" key="4">
    <source>
        <dbReference type="PROSITE" id="PS50109"/>
    </source>
</evidence>
<dbReference type="GO" id="GO:0000155">
    <property type="term" value="F:phosphorelay sensor kinase activity"/>
    <property type="evidence" value="ECO:0007669"/>
    <property type="project" value="InterPro"/>
</dbReference>
<dbReference type="InterPro" id="IPR003018">
    <property type="entry name" value="GAF"/>
</dbReference>
<dbReference type="SUPFAM" id="SSF47384">
    <property type="entry name" value="Homodimeric domain of signal transducing histidine kinase"/>
    <property type="match status" value="1"/>
</dbReference>
<evidence type="ECO:0000256" key="1">
    <source>
        <dbReference type="ARBA" id="ARBA00000085"/>
    </source>
</evidence>
<dbReference type="InterPro" id="IPR005467">
    <property type="entry name" value="His_kinase_dom"/>
</dbReference>